<sequence>MKAKLLIVLIINILLIQSCKQNSKNKTTNHRYFDKSLSDTIATEKLTAITDEEYLQYGARVAFINDKADTIIPFGKYAYFGTDTLEFYANVIEYPNDSTYGRLIAIDKNQNILFDIVMFDNGPEYFNEELTRVLRNGKMGFANKFGQVVIPCKYNFAQWFENGKAKVTYNATLSSDSEDHQHVESKEWFLIDKKGNKVK</sequence>
<dbReference type="EMBL" id="JBHMEY010000003">
    <property type="protein sequence ID" value="MFB9095159.1"/>
    <property type="molecule type" value="Genomic_DNA"/>
</dbReference>
<evidence type="ECO:0000313" key="2">
    <source>
        <dbReference type="Proteomes" id="UP001589607"/>
    </source>
</evidence>
<reference evidence="1 2" key="1">
    <citation type="submission" date="2024-09" db="EMBL/GenBank/DDBJ databases">
        <authorList>
            <person name="Sun Q."/>
            <person name="Mori K."/>
        </authorList>
    </citation>
    <scope>NUCLEOTIDE SEQUENCE [LARGE SCALE GENOMIC DNA]</scope>
    <source>
        <strain evidence="1 2">CECT 7955</strain>
    </source>
</reference>
<dbReference type="Proteomes" id="UP001589607">
    <property type="component" value="Unassembled WGS sequence"/>
</dbReference>
<protein>
    <submittedName>
        <fullName evidence="1">WG repeat-containing protein</fullName>
    </submittedName>
</protein>
<keyword evidence="2" id="KW-1185">Reference proteome</keyword>
<organism evidence="1 2">
    <name type="scientific">Flavobacterium jumunjinense</name>
    <dbReference type="NCBI Taxonomy" id="998845"/>
    <lineage>
        <taxon>Bacteria</taxon>
        <taxon>Pseudomonadati</taxon>
        <taxon>Bacteroidota</taxon>
        <taxon>Flavobacteriia</taxon>
        <taxon>Flavobacteriales</taxon>
        <taxon>Flavobacteriaceae</taxon>
        <taxon>Flavobacterium</taxon>
    </lineage>
</organism>
<dbReference type="RefSeq" id="WP_236456711.1">
    <property type="nucleotide sequence ID" value="NZ_CBCSGE010000025.1"/>
</dbReference>
<name>A0ABV5GIG7_9FLAO</name>
<proteinExistence type="predicted"/>
<gene>
    <name evidence="1" type="ORF">ACFFVF_01410</name>
</gene>
<dbReference type="Pfam" id="PF14903">
    <property type="entry name" value="WG_beta_rep"/>
    <property type="match status" value="1"/>
</dbReference>
<accession>A0ABV5GIG7</accession>
<evidence type="ECO:0000313" key="1">
    <source>
        <dbReference type="EMBL" id="MFB9095159.1"/>
    </source>
</evidence>
<comment type="caution">
    <text evidence="1">The sequence shown here is derived from an EMBL/GenBank/DDBJ whole genome shotgun (WGS) entry which is preliminary data.</text>
</comment>
<dbReference type="PROSITE" id="PS51257">
    <property type="entry name" value="PROKAR_LIPOPROTEIN"/>
    <property type="match status" value="1"/>
</dbReference>
<dbReference type="InterPro" id="IPR032774">
    <property type="entry name" value="WG_beta_rep"/>
</dbReference>